<dbReference type="GO" id="GO:0016263">
    <property type="term" value="F:glycoprotein-N-acetylgalactosamine 3-beta-galactosyltransferase activity"/>
    <property type="evidence" value="ECO:0007669"/>
    <property type="project" value="UniProtKB-EC"/>
</dbReference>
<evidence type="ECO:0000256" key="1">
    <source>
        <dbReference type="ARBA" id="ARBA00004606"/>
    </source>
</evidence>
<keyword evidence="9" id="KW-0735">Signal-anchor</keyword>
<dbReference type="InterPro" id="IPR026050">
    <property type="entry name" value="C1GALT1/C1GALT1_chp1"/>
</dbReference>
<evidence type="ECO:0000256" key="5">
    <source>
        <dbReference type="ARBA" id="ARBA00022676"/>
    </source>
</evidence>
<evidence type="ECO:0000256" key="8">
    <source>
        <dbReference type="ARBA" id="ARBA00022741"/>
    </source>
</evidence>
<protein>
    <recommendedName>
        <fullName evidence="4">N-acetylgalactosaminide beta-1,3-galactosyltransferase</fullName>
        <ecNumber evidence="4">2.4.1.122</ecNumber>
    </recommendedName>
</protein>
<evidence type="ECO:0000259" key="12">
    <source>
        <dbReference type="Pfam" id="PF02434"/>
    </source>
</evidence>
<dbReference type="GO" id="GO:0000166">
    <property type="term" value="F:nucleotide binding"/>
    <property type="evidence" value="ECO:0007669"/>
    <property type="project" value="UniProtKB-KW"/>
</dbReference>
<evidence type="ECO:0000256" key="6">
    <source>
        <dbReference type="ARBA" id="ARBA00022679"/>
    </source>
</evidence>
<organism evidence="13 14">
    <name type="scientific">Symbiodinium pilosum</name>
    <name type="common">Dinoflagellate</name>
    <dbReference type="NCBI Taxonomy" id="2952"/>
    <lineage>
        <taxon>Eukaryota</taxon>
        <taxon>Sar</taxon>
        <taxon>Alveolata</taxon>
        <taxon>Dinophyceae</taxon>
        <taxon>Suessiales</taxon>
        <taxon>Symbiodiniaceae</taxon>
        <taxon>Symbiodinium</taxon>
    </lineage>
</organism>
<reference evidence="13" key="1">
    <citation type="submission" date="2021-02" db="EMBL/GenBank/DDBJ databases">
        <authorList>
            <person name="Dougan E. K."/>
            <person name="Rhodes N."/>
            <person name="Thang M."/>
            <person name="Chan C."/>
        </authorList>
    </citation>
    <scope>NUCLEOTIDE SEQUENCE</scope>
</reference>
<comment type="subcellular location">
    <subcellularLocation>
        <location evidence="1">Membrane</location>
        <topology evidence="1">Single-pass type II membrane protein</topology>
    </subcellularLocation>
</comment>
<keyword evidence="8" id="KW-0547">Nucleotide-binding</keyword>
<keyword evidence="6" id="KW-0808">Transferase</keyword>
<keyword evidence="11" id="KW-0472">Membrane</keyword>
<name>A0A812WPQ6_SYMPI</name>
<comment type="similarity">
    <text evidence="3">Belongs to the glycosyltransferase 31 family. Beta3-Gal-T subfamily.</text>
</comment>
<dbReference type="EC" id="2.4.1.122" evidence="4"/>
<dbReference type="Gene3D" id="3.90.550.50">
    <property type="match status" value="1"/>
</dbReference>
<dbReference type="OrthoDB" id="414175at2759"/>
<evidence type="ECO:0000256" key="11">
    <source>
        <dbReference type="ARBA" id="ARBA00023136"/>
    </source>
</evidence>
<evidence type="ECO:0000256" key="3">
    <source>
        <dbReference type="ARBA" id="ARBA00006462"/>
    </source>
</evidence>
<evidence type="ECO:0000256" key="2">
    <source>
        <dbReference type="ARBA" id="ARBA00004922"/>
    </source>
</evidence>
<proteinExistence type="inferred from homology"/>
<evidence type="ECO:0000256" key="4">
    <source>
        <dbReference type="ARBA" id="ARBA00012557"/>
    </source>
</evidence>
<accession>A0A812WPQ6</accession>
<comment type="caution">
    <text evidence="13">The sequence shown here is derived from an EMBL/GenBank/DDBJ whole genome shotgun (WGS) entry which is preliminary data.</text>
</comment>
<dbReference type="Pfam" id="PF02434">
    <property type="entry name" value="Fringe"/>
    <property type="match status" value="1"/>
</dbReference>
<gene>
    <name evidence="13" type="ORF">SPIL2461_LOCUS19321</name>
</gene>
<evidence type="ECO:0000256" key="7">
    <source>
        <dbReference type="ARBA" id="ARBA00022692"/>
    </source>
</evidence>
<dbReference type="InterPro" id="IPR003378">
    <property type="entry name" value="Fringe-like_glycosylTrfase"/>
</dbReference>
<dbReference type="AlphaFoldDB" id="A0A812WPQ6"/>
<comment type="pathway">
    <text evidence="2">Protein modification; protein glycosylation.</text>
</comment>
<keyword evidence="14" id="KW-1185">Reference proteome</keyword>
<evidence type="ECO:0000313" key="13">
    <source>
        <dbReference type="EMBL" id="CAE7690039.1"/>
    </source>
</evidence>
<keyword evidence="10" id="KW-1133">Transmembrane helix</keyword>
<sequence>MNTWGGDMHELRADGLLIVGDEASPDHEPPIIGVSACGNDHGKELCCRTGYALQEAAKQLEAYSWFFVLDDDVYVNVHNARQALLYRDPDDLIALGIPSCGPEDAAGFCGGAGYIISQASLRKIMARSGEAFQSDLMGNLVGGAYGLVWDDLSISGVLKRNGVHLEQLDGLYGWQLDNSQELEDGYASAIMATDPLPITFHYVTSRQNEMLVFCPDSYNACL</sequence>
<evidence type="ECO:0000256" key="9">
    <source>
        <dbReference type="ARBA" id="ARBA00022968"/>
    </source>
</evidence>
<dbReference type="Proteomes" id="UP000649617">
    <property type="component" value="Unassembled WGS sequence"/>
</dbReference>
<feature type="domain" description="Fringe-like glycosyltransferase" evidence="12">
    <location>
        <begin position="32"/>
        <end position="130"/>
    </location>
</feature>
<dbReference type="EMBL" id="CAJNIZ010044463">
    <property type="protein sequence ID" value="CAE7690039.1"/>
    <property type="molecule type" value="Genomic_DNA"/>
</dbReference>
<evidence type="ECO:0000256" key="10">
    <source>
        <dbReference type="ARBA" id="ARBA00022989"/>
    </source>
</evidence>
<keyword evidence="5" id="KW-0328">Glycosyltransferase</keyword>
<dbReference type="GO" id="GO:0016020">
    <property type="term" value="C:membrane"/>
    <property type="evidence" value="ECO:0007669"/>
    <property type="project" value="UniProtKB-SubCell"/>
</dbReference>
<keyword evidence="7" id="KW-0812">Transmembrane</keyword>
<evidence type="ECO:0000313" key="14">
    <source>
        <dbReference type="Proteomes" id="UP000649617"/>
    </source>
</evidence>
<dbReference type="PANTHER" id="PTHR23033">
    <property type="entry name" value="BETA1,3-GALACTOSYLTRANSFERASE"/>
    <property type="match status" value="1"/>
</dbReference>